<comment type="similarity">
    <text evidence="2">Belongs to the P-Pant transferase superfamily. Gsp/Sfp/HetI/AcpT family.</text>
</comment>
<dbReference type="GO" id="GO:0000287">
    <property type="term" value="F:magnesium ion binding"/>
    <property type="evidence" value="ECO:0007669"/>
    <property type="project" value="InterPro"/>
</dbReference>
<dbReference type="InterPro" id="IPR008278">
    <property type="entry name" value="4-PPantetheinyl_Trfase_dom"/>
</dbReference>
<dbReference type="EMBL" id="CP000492">
    <property type="protein sequence ID" value="ABL64604.1"/>
    <property type="molecule type" value="Genomic_DNA"/>
</dbReference>
<evidence type="ECO:0000256" key="5">
    <source>
        <dbReference type="ARBA" id="ARBA00022842"/>
    </source>
</evidence>
<dbReference type="STRING" id="290317.Cpha266_0547"/>
<dbReference type="Pfam" id="PF22624">
    <property type="entry name" value="AASDHPPT_N"/>
    <property type="match status" value="1"/>
</dbReference>
<dbReference type="GO" id="GO:0008897">
    <property type="term" value="F:holo-[acyl-carrier-protein] synthase activity"/>
    <property type="evidence" value="ECO:0007669"/>
    <property type="project" value="InterPro"/>
</dbReference>
<evidence type="ECO:0000259" key="7">
    <source>
        <dbReference type="Pfam" id="PF22624"/>
    </source>
</evidence>
<dbReference type="OrthoDB" id="9808281at2"/>
<evidence type="ECO:0000259" key="6">
    <source>
        <dbReference type="Pfam" id="PF01648"/>
    </source>
</evidence>
<dbReference type="AlphaFoldDB" id="A1BDX7"/>
<dbReference type="SUPFAM" id="SSF56214">
    <property type="entry name" value="4'-phosphopantetheinyl transferase"/>
    <property type="match status" value="2"/>
</dbReference>
<keyword evidence="3 8" id="KW-0808">Transferase</keyword>
<evidence type="ECO:0000256" key="1">
    <source>
        <dbReference type="ARBA" id="ARBA00001946"/>
    </source>
</evidence>
<dbReference type="eggNOG" id="COG2091">
    <property type="taxonomic scope" value="Bacteria"/>
</dbReference>
<evidence type="ECO:0000256" key="4">
    <source>
        <dbReference type="ARBA" id="ARBA00022723"/>
    </source>
</evidence>
<proteinExistence type="inferred from homology"/>
<keyword evidence="9" id="KW-1185">Reference proteome</keyword>
<name>A1BDX7_CHLPD</name>
<dbReference type="NCBIfam" id="TIGR00556">
    <property type="entry name" value="pantethn_trn"/>
    <property type="match status" value="1"/>
</dbReference>
<dbReference type="InterPro" id="IPR037143">
    <property type="entry name" value="4-PPantetheinyl_Trfase_dom_sf"/>
</dbReference>
<dbReference type="PANTHER" id="PTHR12215:SF10">
    <property type="entry name" value="L-AMINOADIPATE-SEMIALDEHYDE DEHYDROGENASE-PHOSPHOPANTETHEINYL TRANSFERASE"/>
    <property type="match status" value="1"/>
</dbReference>
<sequence length="243" mass="27531">MNMTHQRVYVWQINIEVFEENADAFFSLLSSDEQSRAAHLSFARDKRSFIVRRALLRMILGSYCSVHPHQLRFRQQQSGKPFIAFPGHTGIHFSHAHSVNMGLYAFSPDQAVGIDVEKIRSLPDLLVVARRFFSYREYVILKGLSTRNRESVFFRMWSMKEALIKANGWSLEKGLAECCTAKVFNNDYGRVADSSVCVVDSGSDFAAALAVQGCGEYEIFFEKPDAGSFISELMRDASFDCGH</sequence>
<dbReference type="GO" id="GO:0006633">
    <property type="term" value="P:fatty acid biosynthetic process"/>
    <property type="evidence" value="ECO:0007669"/>
    <property type="project" value="InterPro"/>
</dbReference>
<comment type="cofactor">
    <cofactor evidence="1">
        <name>Mg(2+)</name>
        <dbReference type="ChEBI" id="CHEBI:18420"/>
    </cofactor>
</comment>
<feature type="domain" description="4'-phosphopantetheinyl transferase" evidence="6">
    <location>
        <begin position="111"/>
        <end position="187"/>
    </location>
</feature>
<dbReference type="Gene3D" id="3.90.470.20">
    <property type="entry name" value="4'-phosphopantetheinyl transferase domain"/>
    <property type="match status" value="1"/>
</dbReference>
<dbReference type="InterPro" id="IPR055066">
    <property type="entry name" value="AASDHPPT_N"/>
</dbReference>
<dbReference type="HOGENOM" id="CLU_057011_2_3_10"/>
<keyword evidence="4" id="KW-0479">Metal-binding</keyword>
<protein>
    <submittedName>
        <fullName evidence="8">4'-phosphopantetheinyl transferase</fullName>
    </submittedName>
</protein>
<feature type="domain" description="4'-phosphopantetheinyl transferase N-terminal" evidence="7">
    <location>
        <begin position="23"/>
        <end position="93"/>
    </location>
</feature>
<dbReference type="PANTHER" id="PTHR12215">
    <property type="entry name" value="PHOSPHOPANTETHEINE TRANSFERASE"/>
    <property type="match status" value="1"/>
</dbReference>
<dbReference type="InterPro" id="IPR004568">
    <property type="entry name" value="Ppantetheine-prot_Trfase_dom"/>
</dbReference>
<dbReference type="Pfam" id="PF01648">
    <property type="entry name" value="ACPS"/>
    <property type="match status" value="1"/>
</dbReference>
<dbReference type="RefSeq" id="WP_011744437.1">
    <property type="nucleotide sequence ID" value="NC_008639.1"/>
</dbReference>
<reference evidence="8 9" key="1">
    <citation type="submission" date="2006-12" db="EMBL/GenBank/DDBJ databases">
        <title>Complete sequence of Chlorobium phaeobacteroides DSM 266.</title>
        <authorList>
            <consortium name="US DOE Joint Genome Institute"/>
            <person name="Copeland A."/>
            <person name="Lucas S."/>
            <person name="Lapidus A."/>
            <person name="Barry K."/>
            <person name="Detter J.C."/>
            <person name="Glavina del Rio T."/>
            <person name="Hammon N."/>
            <person name="Israni S."/>
            <person name="Pitluck S."/>
            <person name="Goltsman E."/>
            <person name="Schmutz J."/>
            <person name="Larimer F."/>
            <person name="Land M."/>
            <person name="Hauser L."/>
            <person name="Mikhailova N."/>
            <person name="Li T."/>
            <person name="Overmann J."/>
            <person name="Bryant D.A."/>
            <person name="Richardson P."/>
        </authorList>
    </citation>
    <scope>NUCLEOTIDE SEQUENCE [LARGE SCALE GENOMIC DNA]</scope>
    <source>
        <strain evidence="8 9">DSM 266</strain>
    </source>
</reference>
<evidence type="ECO:0000256" key="2">
    <source>
        <dbReference type="ARBA" id="ARBA00010990"/>
    </source>
</evidence>
<accession>A1BDX7</accession>
<organism evidence="8 9">
    <name type="scientific">Chlorobium phaeobacteroides (strain DSM 266 / SMG 266 / 2430)</name>
    <dbReference type="NCBI Taxonomy" id="290317"/>
    <lineage>
        <taxon>Bacteria</taxon>
        <taxon>Pseudomonadati</taxon>
        <taxon>Chlorobiota</taxon>
        <taxon>Chlorobiia</taxon>
        <taxon>Chlorobiales</taxon>
        <taxon>Chlorobiaceae</taxon>
        <taxon>Chlorobium/Pelodictyon group</taxon>
        <taxon>Chlorobium</taxon>
    </lineage>
</organism>
<evidence type="ECO:0000313" key="8">
    <source>
        <dbReference type="EMBL" id="ABL64604.1"/>
    </source>
</evidence>
<dbReference type="InterPro" id="IPR050559">
    <property type="entry name" value="P-Pant_transferase_sf"/>
</dbReference>
<gene>
    <name evidence="8" type="ordered locus">Cpha266_0547</name>
</gene>
<dbReference type="Proteomes" id="UP000008701">
    <property type="component" value="Chromosome"/>
</dbReference>
<evidence type="ECO:0000256" key="3">
    <source>
        <dbReference type="ARBA" id="ARBA00022679"/>
    </source>
</evidence>
<evidence type="ECO:0000313" key="9">
    <source>
        <dbReference type="Proteomes" id="UP000008701"/>
    </source>
</evidence>
<dbReference type="KEGG" id="cph:Cpha266_0547"/>
<keyword evidence="5" id="KW-0460">Magnesium</keyword>
<dbReference type="GO" id="GO:0005829">
    <property type="term" value="C:cytosol"/>
    <property type="evidence" value="ECO:0007669"/>
    <property type="project" value="TreeGrafter"/>
</dbReference>
<dbReference type="GO" id="GO:0019878">
    <property type="term" value="P:lysine biosynthetic process via aminoadipic acid"/>
    <property type="evidence" value="ECO:0007669"/>
    <property type="project" value="TreeGrafter"/>
</dbReference>